<reference evidence="2 3" key="1">
    <citation type="submission" date="2018-11" db="EMBL/GenBank/DDBJ databases">
        <title>Genome sequencing of Paenibacillus sp. KCOM 3021 (= ChDC PVNT-B20).</title>
        <authorList>
            <person name="Kook J.-K."/>
            <person name="Park S.-N."/>
            <person name="Lim Y.K."/>
        </authorList>
    </citation>
    <scope>NUCLEOTIDE SEQUENCE [LARGE SCALE GENOMIC DNA]</scope>
    <source>
        <strain evidence="2 3">KCOM 3021</strain>
    </source>
</reference>
<dbReference type="Proteomes" id="UP000267017">
    <property type="component" value="Unassembled WGS sequence"/>
</dbReference>
<gene>
    <name evidence="2" type="ORF">EHV15_04815</name>
</gene>
<dbReference type="OrthoDB" id="2629325at2"/>
<dbReference type="AlphaFoldDB" id="A0A3P3TX36"/>
<keyword evidence="1" id="KW-1133">Transmembrane helix</keyword>
<dbReference type="Pfam" id="PF09527">
    <property type="entry name" value="ATPase_gene1"/>
    <property type="match status" value="1"/>
</dbReference>
<keyword evidence="1" id="KW-0812">Transmembrane</keyword>
<dbReference type="EMBL" id="RRCN01000001">
    <property type="protein sequence ID" value="RRJ62344.1"/>
    <property type="molecule type" value="Genomic_DNA"/>
</dbReference>
<accession>A0A3P3TX36</accession>
<dbReference type="RefSeq" id="WP_128630232.1">
    <property type="nucleotide sequence ID" value="NZ_RRCN01000001.1"/>
</dbReference>
<feature type="transmembrane region" description="Helical" evidence="1">
    <location>
        <begin position="49"/>
        <end position="71"/>
    </location>
</feature>
<feature type="transmembrane region" description="Helical" evidence="1">
    <location>
        <begin position="12"/>
        <end position="37"/>
    </location>
</feature>
<proteinExistence type="predicted"/>
<evidence type="ECO:0000313" key="3">
    <source>
        <dbReference type="Proteomes" id="UP000267017"/>
    </source>
</evidence>
<evidence type="ECO:0000256" key="1">
    <source>
        <dbReference type="SAM" id="Phobius"/>
    </source>
</evidence>
<organism evidence="2 3">
    <name type="scientific">Paenibacillus oralis</name>
    <dbReference type="NCBI Taxonomy" id="2490856"/>
    <lineage>
        <taxon>Bacteria</taxon>
        <taxon>Bacillati</taxon>
        <taxon>Bacillota</taxon>
        <taxon>Bacilli</taxon>
        <taxon>Bacillales</taxon>
        <taxon>Paenibacillaceae</taxon>
        <taxon>Paenibacillus</taxon>
    </lineage>
</organism>
<evidence type="ECO:0000313" key="2">
    <source>
        <dbReference type="EMBL" id="RRJ62344.1"/>
    </source>
</evidence>
<name>A0A3P3TX36_9BACL</name>
<sequence>MEDPTKPGAGNSVWKVAALVTALGTNFAICTIGGFYFGSWLDKLWLTNGVGIGLGVLAGIAVGIVSIVALIRSVVRGK</sequence>
<comment type="caution">
    <text evidence="2">The sequence shown here is derived from an EMBL/GenBank/DDBJ whole genome shotgun (WGS) entry which is preliminary data.</text>
</comment>
<protein>
    <submittedName>
        <fullName evidence="2">AtpZ/AtpI family protein</fullName>
    </submittedName>
</protein>
<dbReference type="InterPro" id="IPR032820">
    <property type="entry name" value="ATPase_put"/>
</dbReference>
<keyword evidence="1" id="KW-0472">Membrane</keyword>
<keyword evidence="3" id="KW-1185">Reference proteome</keyword>